<sequence length="266" mass="29258">MFVSYAHDAEDHMNHVREFATFLRAQGVDAELDRWDNQDRRDWLAWAISEMRAADFVLVIASPMLARMGDGSAPSKVHRGIQTETALLRELLHSDREVWFRKVLPVVLPGGDLGGIPLFLQPYSASHYFVREFSEAGAEQLLRTLGGDPEHPSPPLGGSDPGPHTAARASATAAAEIFALVDALLEVPTVADDESRKLLLGQLRPEIRNSVAGNPRARLHVMNIVTTCRNYDGGVQELVRALREVEGDSLPVRRVREIVTDVGADG</sequence>
<accession>A0A561U9N7</accession>
<evidence type="ECO:0000256" key="1">
    <source>
        <dbReference type="SAM" id="MobiDB-lite"/>
    </source>
</evidence>
<dbReference type="Pfam" id="PF08357">
    <property type="entry name" value="SEFIR"/>
    <property type="match status" value="1"/>
</dbReference>
<organism evidence="3 4">
    <name type="scientific">Saccharopolyspora dendranthemae</name>
    <dbReference type="NCBI Taxonomy" id="1181886"/>
    <lineage>
        <taxon>Bacteria</taxon>
        <taxon>Bacillati</taxon>
        <taxon>Actinomycetota</taxon>
        <taxon>Actinomycetes</taxon>
        <taxon>Pseudonocardiales</taxon>
        <taxon>Pseudonocardiaceae</taxon>
        <taxon>Saccharopolyspora</taxon>
    </lineage>
</organism>
<dbReference type="InterPro" id="IPR013568">
    <property type="entry name" value="SEFIR_dom"/>
</dbReference>
<keyword evidence="4" id="KW-1185">Reference proteome</keyword>
<evidence type="ECO:0000259" key="2">
    <source>
        <dbReference type="PROSITE" id="PS51534"/>
    </source>
</evidence>
<dbReference type="AlphaFoldDB" id="A0A561U9N7"/>
<dbReference type="EMBL" id="VIWX01000002">
    <property type="protein sequence ID" value="TWF96068.1"/>
    <property type="molecule type" value="Genomic_DNA"/>
</dbReference>
<evidence type="ECO:0000313" key="4">
    <source>
        <dbReference type="Proteomes" id="UP000316184"/>
    </source>
</evidence>
<dbReference type="Proteomes" id="UP000316184">
    <property type="component" value="Unassembled WGS sequence"/>
</dbReference>
<feature type="domain" description="SEFIR" evidence="2">
    <location>
        <begin position="1"/>
        <end position="137"/>
    </location>
</feature>
<dbReference type="PROSITE" id="PS51534">
    <property type="entry name" value="SEFIR"/>
    <property type="match status" value="1"/>
</dbReference>
<dbReference type="Gene3D" id="3.40.50.11530">
    <property type="match status" value="1"/>
</dbReference>
<evidence type="ECO:0000313" key="3">
    <source>
        <dbReference type="EMBL" id="TWF96068.1"/>
    </source>
</evidence>
<gene>
    <name evidence="3" type="ORF">FHU35_121069</name>
</gene>
<proteinExistence type="predicted"/>
<protein>
    <submittedName>
        <fullName evidence="3">SEFIR domain-containing protein</fullName>
    </submittedName>
</protein>
<name>A0A561U9N7_9PSEU</name>
<feature type="region of interest" description="Disordered" evidence="1">
    <location>
        <begin position="144"/>
        <end position="168"/>
    </location>
</feature>
<dbReference type="Pfam" id="PF19956">
    <property type="entry name" value="EAD2"/>
    <property type="match status" value="1"/>
</dbReference>
<feature type="compositionally biased region" description="Low complexity" evidence="1">
    <location>
        <begin position="156"/>
        <end position="168"/>
    </location>
</feature>
<dbReference type="InterPro" id="IPR045431">
    <property type="entry name" value="EAD2"/>
</dbReference>
<comment type="caution">
    <text evidence="3">The sequence shown here is derived from an EMBL/GenBank/DDBJ whole genome shotgun (WGS) entry which is preliminary data.</text>
</comment>
<reference evidence="3 4" key="1">
    <citation type="submission" date="2019-06" db="EMBL/GenBank/DDBJ databases">
        <title>Sequencing the genomes of 1000 actinobacteria strains.</title>
        <authorList>
            <person name="Klenk H.-P."/>
        </authorList>
    </citation>
    <scope>NUCLEOTIDE SEQUENCE [LARGE SCALE GENOMIC DNA]</scope>
    <source>
        <strain evidence="3 4">DSM 46699</strain>
    </source>
</reference>